<feature type="region of interest" description="Disordered" evidence="1">
    <location>
        <begin position="17"/>
        <end position="37"/>
    </location>
</feature>
<dbReference type="Proteomes" id="UP001182556">
    <property type="component" value="Unassembled WGS sequence"/>
</dbReference>
<evidence type="ECO:0000256" key="1">
    <source>
        <dbReference type="SAM" id="MobiDB-lite"/>
    </source>
</evidence>
<protein>
    <submittedName>
        <fullName evidence="2">Uncharacterized protein</fullName>
    </submittedName>
</protein>
<dbReference type="EMBL" id="JAODAN010000003">
    <property type="protein sequence ID" value="KAK1925401.1"/>
    <property type="molecule type" value="Genomic_DNA"/>
</dbReference>
<sequence length="209" mass="22732">MTREEPGSAMLMPLLGWRNRPGTRKQGTQGGPSGETLATSARHGGVEMICNWESSTTLRLVLRGPGGEDRAQRAIGPEVSRLTFDESPPQCCDQRTSPLRAGCNCASALHPTTQLTRKACLSMQNPPHHSRRADLLARAIHDHWDCAGPIEITAERAGPRSRLASFRLLARDVEGRESVPMWLLLKRPSRTPGIHANPTGKAALPKDPG</sequence>
<comment type="caution">
    <text evidence="2">The sequence shown here is derived from an EMBL/GenBank/DDBJ whole genome shotgun (WGS) entry which is preliminary data.</text>
</comment>
<dbReference type="AlphaFoldDB" id="A0AAD9L6H9"/>
<proteinExistence type="predicted"/>
<accession>A0AAD9L6H9</accession>
<evidence type="ECO:0000313" key="2">
    <source>
        <dbReference type="EMBL" id="KAK1925401.1"/>
    </source>
</evidence>
<organism evidence="2 3">
    <name type="scientific">Papiliotrema laurentii</name>
    <name type="common">Cryptococcus laurentii</name>
    <dbReference type="NCBI Taxonomy" id="5418"/>
    <lineage>
        <taxon>Eukaryota</taxon>
        <taxon>Fungi</taxon>
        <taxon>Dikarya</taxon>
        <taxon>Basidiomycota</taxon>
        <taxon>Agaricomycotina</taxon>
        <taxon>Tremellomycetes</taxon>
        <taxon>Tremellales</taxon>
        <taxon>Rhynchogastremaceae</taxon>
        <taxon>Papiliotrema</taxon>
    </lineage>
</organism>
<keyword evidence="3" id="KW-1185">Reference proteome</keyword>
<feature type="region of interest" description="Disordered" evidence="1">
    <location>
        <begin position="190"/>
        <end position="209"/>
    </location>
</feature>
<name>A0AAD9L6H9_PAPLA</name>
<reference evidence="2" key="1">
    <citation type="submission" date="2023-02" db="EMBL/GenBank/DDBJ databases">
        <title>Identification and recombinant expression of a fungal hydrolase from Papiliotrema laurentii that hydrolyzes apple cutin and clears colloidal polyester polyurethane.</title>
        <authorList>
            <consortium name="DOE Joint Genome Institute"/>
            <person name="Roman V.A."/>
            <person name="Bojanowski C."/>
            <person name="Crable B.R."/>
            <person name="Wagner D.N."/>
            <person name="Hung C.S."/>
            <person name="Nadeau L.J."/>
            <person name="Schratz L."/>
            <person name="Haridas S."/>
            <person name="Pangilinan J."/>
            <person name="Lipzen A."/>
            <person name="Na H."/>
            <person name="Yan M."/>
            <person name="Ng V."/>
            <person name="Grigoriev I.V."/>
            <person name="Spatafora J.W."/>
            <person name="Barlow D."/>
            <person name="Biffinger J."/>
            <person name="Kelley-Loughnane N."/>
            <person name="Varaljay V.A."/>
            <person name="Crookes-Goodson W.J."/>
        </authorList>
    </citation>
    <scope>NUCLEOTIDE SEQUENCE</scope>
    <source>
        <strain evidence="2">5307AH</strain>
    </source>
</reference>
<gene>
    <name evidence="2" type="ORF">DB88DRAFT_192855</name>
</gene>
<evidence type="ECO:0000313" key="3">
    <source>
        <dbReference type="Proteomes" id="UP001182556"/>
    </source>
</evidence>